<dbReference type="InterPro" id="IPR029058">
    <property type="entry name" value="AB_hydrolase_fold"/>
</dbReference>
<dbReference type="AlphaFoldDB" id="A0A5N6QGC6"/>
<comment type="similarity">
    <text evidence="1">Belongs to the 'GDXG' lipolytic enzyme family.</text>
</comment>
<evidence type="ECO:0000259" key="2">
    <source>
        <dbReference type="Pfam" id="PF07859"/>
    </source>
</evidence>
<name>A0A5N6QGC6_9ROSI</name>
<dbReference type="OrthoDB" id="408631at2759"/>
<dbReference type="Pfam" id="PF07859">
    <property type="entry name" value="Abhydrolase_3"/>
    <property type="match status" value="1"/>
</dbReference>
<evidence type="ECO:0000313" key="3">
    <source>
        <dbReference type="EMBL" id="KAE7998366.1"/>
    </source>
</evidence>
<evidence type="ECO:0000256" key="1">
    <source>
        <dbReference type="ARBA" id="ARBA00010515"/>
    </source>
</evidence>
<evidence type="ECO:0000313" key="4">
    <source>
        <dbReference type="Proteomes" id="UP000327013"/>
    </source>
</evidence>
<dbReference type="EMBL" id="CM017321">
    <property type="protein sequence ID" value="KAE7998366.1"/>
    <property type="molecule type" value="Genomic_DNA"/>
</dbReference>
<proteinExistence type="inferred from homology"/>
<accession>A0A5N6QGC6</accession>
<reference evidence="3 4" key="1">
    <citation type="submission" date="2019-06" db="EMBL/GenBank/DDBJ databases">
        <title>A chromosomal-level reference genome of Carpinus fangiana (Coryloideae, Betulaceae).</title>
        <authorList>
            <person name="Yang X."/>
            <person name="Wang Z."/>
            <person name="Zhang L."/>
            <person name="Hao G."/>
            <person name="Liu J."/>
            <person name="Yang Y."/>
        </authorList>
    </citation>
    <scope>NUCLEOTIDE SEQUENCE [LARGE SCALE GENOMIC DNA]</scope>
    <source>
        <strain evidence="3">Cfa_2016G</strain>
        <tissue evidence="3">Leaf</tissue>
    </source>
</reference>
<dbReference type="SUPFAM" id="SSF53474">
    <property type="entry name" value="alpha/beta-Hydrolases"/>
    <property type="match status" value="1"/>
</dbReference>
<dbReference type="GO" id="GO:0052689">
    <property type="term" value="F:carboxylic ester hydrolase activity"/>
    <property type="evidence" value="ECO:0007669"/>
    <property type="project" value="TreeGrafter"/>
</dbReference>
<dbReference type="GO" id="GO:0009860">
    <property type="term" value="P:pollen tube growth"/>
    <property type="evidence" value="ECO:0007669"/>
    <property type="project" value="TreeGrafter"/>
</dbReference>
<organism evidence="3 4">
    <name type="scientific">Carpinus fangiana</name>
    <dbReference type="NCBI Taxonomy" id="176857"/>
    <lineage>
        <taxon>Eukaryota</taxon>
        <taxon>Viridiplantae</taxon>
        <taxon>Streptophyta</taxon>
        <taxon>Embryophyta</taxon>
        <taxon>Tracheophyta</taxon>
        <taxon>Spermatophyta</taxon>
        <taxon>Magnoliopsida</taxon>
        <taxon>eudicotyledons</taxon>
        <taxon>Gunneridae</taxon>
        <taxon>Pentapetalae</taxon>
        <taxon>rosids</taxon>
        <taxon>fabids</taxon>
        <taxon>Fagales</taxon>
        <taxon>Betulaceae</taxon>
        <taxon>Carpinus</taxon>
    </lineage>
</organism>
<sequence length="116" mass="13599">MVPPLQPNPHPHWRRSKRSCRHARHRILPRRRLRWQLRQLDLIHNAVRQLAQDLHAIVISVNYRLAPEHRFPCQNEDGFNALRFIDEMDERDLPANAGLNRCFVAGESAGGNWPTT</sequence>
<keyword evidence="4" id="KW-1185">Reference proteome</keyword>
<gene>
    <name evidence="3" type="ORF">FH972_002918</name>
</gene>
<dbReference type="PANTHER" id="PTHR23024:SF24">
    <property type="entry name" value="ALPHA_BETA HYDROLASE FOLD-3 DOMAIN-CONTAINING PROTEIN"/>
    <property type="match status" value="1"/>
</dbReference>
<dbReference type="InterPro" id="IPR013094">
    <property type="entry name" value="AB_hydrolase_3"/>
</dbReference>
<dbReference type="Gene3D" id="3.40.50.1820">
    <property type="entry name" value="alpha/beta hydrolase"/>
    <property type="match status" value="1"/>
</dbReference>
<dbReference type="InterPro" id="IPR050466">
    <property type="entry name" value="Carboxylest/Gibb_receptor"/>
</dbReference>
<feature type="domain" description="Alpha/beta hydrolase fold-3" evidence="2">
    <location>
        <begin position="35"/>
        <end position="112"/>
    </location>
</feature>
<dbReference type="PANTHER" id="PTHR23024">
    <property type="entry name" value="ARYLACETAMIDE DEACETYLASE"/>
    <property type="match status" value="1"/>
</dbReference>
<protein>
    <recommendedName>
        <fullName evidence="2">Alpha/beta hydrolase fold-3 domain-containing protein</fullName>
    </recommendedName>
</protein>
<dbReference type="Proteomes" id="UP000327013">
    <property type="component" value="Chromosome 1"/>
</dbReference>